<dbReference type="AlphaFoldDB" id="A0A6L8MU17"/>
<evidence type="ECO:0000313" key="1">
    <source>
        <dbReference type="EMBL" id="MYM85518.1"/>
    </source>
</evidence>
<organism evidence="1 2">
    <name type="scientific">Duganella lactea</name>
    <dbReference type="NCBI Taxonomy" id="2692173"/>
    <lineage>
        <taxon>Bacteria</taxon>
        <taxon>Pseudomonadati</taxon>
        <taxon>Pseudomonadota</taxon>
        <taxon>Betaproteobacteria</taxon>
        <taxon>Burkholderiales</taxon>
        <taxon>Oxalobacteraceae</taxon>
        <taxon>Telluria group</taxon>
        <taxon>Duganella</taxon>
    </lineage>
</organism>
<evidence type="ECO:0000313" key="2">
    <source>
        <dbReference type="Proteomes" id="UP000474565"/>
    </source>
</evidence>
<proteinExistence type="predicted"/>
<accession>A0A6L8MU17</accession>
<reference evidence="1 2" key="1">
    <citation type="submission" date="2019-12" db="EMBL/GenBank/DDBJ databases">
        <title>Novel species isolated from a subtropical stream in China.</title>
        <authorList>
            <person name="Lu H."/>
        </authorList>
    </citation>
    <scope>NUCLEOTIDE SEQUENCE [LARGE SCALE GENOMIC DNA]</scope>
    <source>
        <strain evidence="1 2">FT50W</strain>
    </source>
</reference>
<comment type="caution">
    <text evidence="1">The sequence shown here is derived from an EMBL/GenBank/DDBJ whole genome shotgun (WGS) entry which is preliminary data.</text>
</comment>
<dbReference type="EMBL" id="WWCP01000086">
    <property type="protein sequence ID" value="MYM85518.1"/>
    <property type="molecule type" value="Genomic_DNA"/>
</dbReference>
<name>A0A6L8MU17_9BURK</name>
<gene>
    <name evidence="1" type="ORF">GTP44_26800</name>
</gene>
<dbReference type="Proteomes" id="UP000474565">
    <property type="component" value="Unassembled WGS sequence"/>
</dbReference>
<sequence length="219" mass="25626">MFYTNNRNAFVVNEKTVKASRVASKSMLGCCYTEFHSVVSGEFTLRKKLVDFNDLVLDLERQEGYFYDYRGELREAKRTLAEQFFKDWPHDSQGAWGRLRVALRKLGMPVSSERYCPRPLIDSLISAKEGRVYGFRFRSFMEVCHRIKAEKPYVQLFRRALKVYNRTSLVRTEDRSGAWARAEHKIDGRVSVGDPDYDEDATYFEELVALFPELYPRAV</sequence>
<dbReference type="RefSeq" id="WP_161021798.1">
    <property type="nucleotide sequence ID" value="NZ_WWCP01000086.1"/>
</dbReference>
<protein>
    <submittedName>
        <fullName evidence="1">Uncharacterized protein</fullName>
    </submittedName>
</protein>